<evidence type="ECO:0000313" key="2">
    <source>
        <dbReference type="EMBL" id="MBX03918.1"/>
    </source>
</evidence>
<keyword evidence="1" id="KW-0812">Transmembrane</keyword>
<name>A0A2P2KDW6_RHIMU</name>
<keyword evidence="1" id="KW-0472">Membrane</keyword>
<dbReference type="EMBL" id="GGEC01023434">
    <property type="protein sequence ID" value="MBX03918.1"/>
    <property type="molecule type" value="Transcribed_RNA"/>
</dbReference>
<organism evidence="2">
    <name type="scientific">Rhizophora mucronata</name>
    <name type="common">Asiatic mangrove</name>
    <dbReference type="NCBI Taxonomy" id="61149"/>
    <lineage>
        <taxon>Eukaryota</taxon>
        <taxon>Viridiplantae</taxon>
        <taxon>Streptophyta</taxon>
        <taxon>Embryophyta</taxon>
        <taxon>Tracheophyta</taxon>
        <taxon>Spermatophyta</taxon>
        <taxon>Magnoliopsida</taxon>
        <taxon>eudicotyledons</taxon>
        <taxon>Gunneridae</taxon>
        <taxon>Pentapetalae</taxon>
        <taxon>rosids</taxon>
        <taxon>fabids</taxon>
        <taxon>Malpighiales</taxon>
        <taxon>Rhizophoraceae</taxon>
        <taxon>Rhizophora</taxon>
    </lineage>
</organism>
<feature type="transmembrane region" description="Helical" evidence="1">
    <location>
        <begin position="24"/>
        <end position="45"/>
    </location>
</feature>
<protein>
    <submittedName>
        <fullName evidence="2">Uncharacterized protein</fullName>
    </submittedName>
</protein>
<keyword evidence="1" id="KW-1133">Transmembrane helix</keyword>
<dbReference type="AlphaFoldDB" id="A0A2P2KDW6"/>
<evidence type="ECO:0000256" key="1">
    <source>
        <dbReference type="SAM" id="Phobius"/>
    </source>
</evidence>
<accession>A0A2P2KDW6</accession>
<proteinExistence type="predicted"/>
<reference evidence="2" key="1">
    <citation type="submission" date="2018-02" db="EMBL/GenBank/DDBJ databases">
        <title>Rhizophora mucronata_Transcriptome.</title>
        <authorList>
            <person name="Meera S.P."/>
            <person name="Sreeshan A."/>
            <person name="Augustine A."/>
        </authorList>
    </citation>
    <scope>NUCLEOTIDE SEQUENCE</scope>
    <source>
        <tissue evidence="2">Leaf</tissue>
    </source>
</reference>
<sequence>MIVGINEAQGCASLVFSAFSTECFFSSMLIYIHQIFPSLCLCAIIR</sequence>